<dbReference type="EMBL" id="FOXC01000010">
    <property type="protein sequence ID" value="SFP22564.1"/>
    <property type="molecule type" value="Genomic_DNA"/>
</dbReference>
<evidence type="ECO:0000259" key="1">
    <source>
        <dbReference type="Pfam" id="PF13349"/>
    </source>
</evidence>
<reference evidence="2 3" key="1">
    <citation type="submission" date="2016-10" db="EMBL/GenBank/DDBJ databases">
        <authorList>
            <person name="de Groot N.N."/>
        </authorList>
    </citation>
    <scope>NUCLEOTIDE SEQUENCE [LARGE SCALE GENOMIC DNA]</scope>
    <source>
        <strain evidence="2 3">DSM 17073</strain>
    </source>
</reference>
<dbReference type="Pfam" id="PF13349">
    <property type="entry name" value="DUF4097"/>
    <property type="match status" value="1"/>
</dbReference>
<dbReference type="AlphaFoldDB" id="A0A1I5NLB2"/>
<sequence>MLKTTMRLGLLFIILGISGLYFFGAPFTSSSGETTMNETDTINDTVADIYIEASAGSLIVEPSSDDDIHILVSDKDTADLSVQLESERLSILLDQDRVFNLSRFNLFGSHRPQLIITLPEEVYNQLNIKLAVGDIDIDGVQVDSLTAKNNVGAVTVSQTKTDTASVEINIGQISVSGGMGEWLATTDIGEVDLQLLRFEEDITAEVALGAINIMTETMPKDYNITLDVDLGEIQTEGLNTADVDTIQVWQSRIGTNGPKLDASVDLGQISLEYH</sequence>
<dbReference type="Proteomes" id="UP000242243">
    <property type="component" value="Unassembled WGS sequence"/>
</dbReference>
<feature type="domain" description="DUF4097" evidence="1">
    <location>
        <begin position="48"/>
        <end position="225"/>
    </location>
</feature>
<gene>
    <name evidence="2" type="ORF">SAMN05421839_11010</name>
</gene>
<organism evidence="2 3">
    <name type="scientific">Halolactibacillus halophilus</name>
    <dbReference type="NCBI Taxonomy" id="306540"/>
    <lineage>
        <taxon>Bacteria</taxon>
        <taxon>Bacillati</taxon>
        <taxon>Bacillota</taxon>
        <taxon>Bacilli</taxon>
        <taxon>Bacillales</taxon>
        <taxon>Bacillaceae</taxon>
        <taxon>Halolactibacillus</taxon>
    </lineage>
</organism>
<dbReference type="InterPro" id="IPR025164">
    <property type="entry name" value="Toastrack_DUF4097"/>
</dbReference>
<name>A0A1I5NLB2_9BACI</name>
<accession>A0A1I5NLB2</accession>
<evidence type="ECO:0000313" key="2">
    <source>
        <dbReference type="EMBL" id="SFP22564.1"/>
    </source>
</evidence>
<protein>
    <submittedName>
        <fullName evidence="2">Adhesin</fullName>
    </submittedName>
</protein>
<proteinExistence type="predicted"/>
<dbReference type="STRING" id="306540.SAMN05421839_11010"/>
<evidence type="ECO:0000313" key="3">
    <source>
        <dbReference type="Proteomes" id="UP000242243"/>
    </source>
</evidence>
<dbReference type="OrthoDB" id="2380881at2"/>